<dbReference type="Gene3D" id="1.10.10.60">
    <property type="entry name" value="Homeodomain-like"/>
    <property type="match status" value="2"/>
</dbReference>
<dbReference type="SUPFAM" id="SSF51215">
    <property type="entry name" value="Regulatory protein AraC"/>
    <property type="match status" value="1"/>
</dbReference>
<dbReference type="InterPro" id="IPR009057">
    <property type="entry name" value="Homeodomain-like_sf"/>
</dbReference>
<evidence type="ECO:0000256" key="1">
    <source>
        <dbReference type="ARBA" id="ARBA00023015"/>
    </source>
</evidence>
<evidence type="ECO:0000256" key="2">
    <source>
        <dbReference type="ARBA" id="ARBA00023125"/>
    </source>
</evidence>
<protein>
    <submittedName>
        <fullName evidence="6">AraC family transcriptional regulator</fullName>
    </submittedName>
</protein>
<dbReference type="InterPro" id="IPR037923">
    <property type="entry name" value="HTH-like"/>
</dbReference>
<dbReference type="AlphaFoldDB" id="A0A160A477"/>
<dbReference type="Pfam" id="PF12833">
    <property type="entry name" value="HTH_18"/>
    <property type="match status" value="1"/>
</dbReference>
<reference evidence="6 7" key="2">
    <citation type="journal article" date="2018" name="Nature">
        <title>Mutant phenotypes for thousands of bacterial genes of unknown function.</title>
        <authorList>
            <person name="Price M.N."/>
            <person name="Wetmore K.M."/>
            <person name="Waters R.J."/>
            <person name="Callaghan M."/>
            <person name="Ray J."/>
            <person name="Liu H."/>
            <person name="Kuehl J.V."/>
            <person name="Melnyk R.A."/>
            <person name="Lamson J.S."/>
            <person name="Suh Y."/>
            <person name="Carlson H.K."/>
            <person name="Esquivel Z."/>
            <person name="Sadeeshkumar H."/>
            <person name="Chakraborty R."/>
            <person name="Zane G.M."/>
            <person name="Rubin B.E."/>
            <person name="Wall J.D."/>
            <person name="Visel A."/>
            <person name="Bristow J."/>
            <person name="Blow M.J."/>
            <person name="Arkin A.P."/>
            <person name="Deutschbauer A.M."/>
        </authorList>
    </citation>
    <scope>NUCLEOTIDE SEQUENCE [LARGE SCALE GENOMIC DNA]</scope>
    <source>
        <strain evidence="6 7">FW300-N2E2</strain>
    </source>
</reference>
<evidence type="ECO:0000313" key="7">
    <source>
        <dbReference type="Proteomes" id="UP000076083"/>
    </source>
</evidence>
<dbReference type="PANTHER" id="PTHR46796:SF2">
    <property type="entry name" value="TRANSCRIPTIONAL REGULATORY PROTEIN"/>
    <property type="match status" value="1"/>
</dbReference>
<dbReference type="PROSITE" id="PS01124">
    <property type="entry name" value="HTH_ARAC_FAMILY_2"/>
    <property type="match status" value="1"/>
</dbReference>
<dbReference type="SUPFAM" id="SSF46689">
    <property type="entry name" value="Homeodomain-like"/>
    <property type="match status" value="2"/>
</dbReference>
<reference evidence="7" key="1">
    <citation type="submission" date="2016-04" db="EMBL/GenBank/DDBJ databases">
        <authorList>
            <person name="Ray J."/>
            <person name="Price M."/>
            <person name="Deutschbauer A."/>
        </authorList>
    </citation>
    <scope>NUCLEOTIDE SEQUENCE [LARGE SCALE GENOMIC DNA]</scope>
    <source>
        <strain evidence="7">FW300-N2E2</strain>
    </source>
</reference>
<dbReference type="InterPro" id="IPR018060">
    <property type="entry name" value="HTH_AraC"/>
</dbReference>
<dbReference type="Proteomes" id="UP000076083">
    <property type="component" value="Chromosome"/>
</dbReference>
<dbReference type="InterPro" id="IPR003313">
    <property type="entry name" value="AraC-bd"/>
</dbReference>
<sequence>MEACMTGHAFKIQRIPGLGVEIVEADSDRTFVRHMHEHFGIGLLVRGAQRSASGRGQVEAMAGDLISVNPAEVHDGAPIGNGTRRWQMLYFDPLLIAQAFKDMENDGGICAQEFAYPVLQSPHAAELFRTLYQTLAQAEEFGAHLKIEETLVLLLEHLLDRSMPISCLPKVAANRAKALIDDDPQSSMSLALLAREADLSRFQLVRAFTRLTGLTPHAYLMQRRIHRARQLIAAGMPLADASLASGFADQSHMTRCFVRSFGFSPGMYARQGHP</sequence>
<organism evidence="6 7">
    <name type="scientific">Pseudomonas fluorescens</name>
    <dbReference type="NCBI Taxonomy" id="294"/>
    <lineage>
        <taxon>Bacteria</taxon>
        <taxon>Pseudomonadati</taxon>
        <taxon>Pseudomonadota</taxon>
        <taxon>Gammaproteobacteria</taxon>
        <taxon>Pseudomonadales</taxon>
        <taxon>Pseudomonadaceae</taxon>
        <taxon>Pseudomonas</taxon>
    </lineage>
</organism>
<evidence type="ECO:0000256" key="3">
    <source>
        <dbReference type="ARBA" id="ARBA00023163"/>
    </source>
</evidence>
<comment type="function">
    <text evidence="4">Regulatory protein of the TOL plasmid xyl operons. XylS activates the xylXYZLTEGFJQKIH operon required for the degradation of toluene, m-xylene and p-xylene.</text>
</comment>
<dbReference type="SMART" id="SM00342">
    <property type="entry name" value="HTH_ARAC"/>
    <property type="match status" value="1"/>
</dbReference>
<keyword evidence="1" id="KW-0805">Transcription regulation</keyword>
<proteinExistence type="predicted"/>
<name>A0A160A477_PSEFL</name>
<dbReference type="PANTHER" id="PTHR46796">
    <property type="entry name" value="HTH-TYPE TRANSCRIPTIONAL ACTIVATOR RHAS-RELATED"/>
    <property type="match status" value="1"/>
</dbReference>
<evidence type="ECO:0000313" key="6">
    <source>
        <dbReference type="EMBL" id="AMZ74829.1"/>
    </source>
</evidence>
<dbReference type="EMBL" id="CP015225">
    <property type="protein sequence ID" value="AMZ74829.1"/>
    <property type="molecule type" value="Genomic_DNA"/>
</dbReference>
<dbReference type="GO" id="GO:0043565">
    <property type="term" value="F:sequence-specific DNA binding"/>
    <property type="evidence" value="ECO:0007669"/>
    <property type="project" value="InterPro"/>
</dbReference>
<keyword evidence="3" id="KW-0804">Transcription</keyword>
<feature type="domain" description="HTH araC/xylS-type" evidence="5">
    <location>
        <begin position="174"/>
        <end position="271"/>
    </location>
</feature>
<evidence type="ECO:0000256" key="4">
    <source>
        <dbReference type="ARBA" id="ARBA00037345"/>
    </source>
</evidence>
<gene>
    <name evidence="6" type="ORF">TK06_28295</name>
</gene>
<evidence type="ECO:0000259" key="5">
    <source>
        <dbReference type="PROSITE" id="PS01124"/>
    </source>
</evidence>
<dbReference type="InterPro" id="IPR050204">
    <property type="entry name" value="AraC_XylS_family_regulators"/>
</dbReference>
<accession>A0A160A477</accession>
<keyword evidence="2" id="KW-0238">DNA-binding</keyword>
<dbReference type="Pfam" id="PF02311">
    <property type="entry name" value="AraC_binding"/>
    <property type="match status" value="1"/>
</dbReference>
<dbReference type="GO" id="GO:0003700">
    <property type="term" value="F:DNA-binding transcription factor activity"/>
    <property type="evidence" value="ECO:0007669"/>
    <property type="project" value="InterPro"/>
</dbReference>